<dbReference type="OrthoDB" id="3870679at2759"/>
<sequence length="868" mass="96560">MDSFEAHPVNKSPPIRRESKRVPSDLRELYRTSADGYDEPTLVYLKSLSNGLPTTPNLPPTPPTANGESAETVPLEPSPDAGLCRSKPVTPINQNSPPTPDITPPAELKRPVPRPFLGTQPSLTSTRAESFKTAREDIVSDDDSTTHVADYPTPRTRRLPALDLGGLYPSPEKIAVAASPIPSRLRLALPMGKDEEQAEVFVDNPSTAHATAIPQEAGIRHETKGETVRKPRDHTPSPSRDTAPKHSLLKDEKRSPAPDESRIKVEKVRRGPSLRDRLKAVDKESPSASTEKFASIIGWSSAVAHEQPTEKRNSAASTTSTIGALVLETTPSPKKRGTLRKITKQDSLRSASSPLPASQTLSVDSAHRLIHKKARLSNENRWSFGSEVARSHSLSSSIVQPKVEIIKVAVIPERTSSLRSSSNPSSKRHSLSGSSGRTHSKKAPDNKPPTSWQRKRTLSESQSDRGRGEQPKVVVPPRSSSLSAPTSRTTSRANSITSEKFRRQRKEAETELRRTLDRMESDRLISSLRSLSNERGPDETPSKPPRRSASSSQPDPSLLQPTPGTSEWAALRPPSILETPFSQPSYKSASPELRDATAVNFFPHNNHSLQLIEPNITSESRAVKEVRKQHYIKDADALSTRSPLRNPREAPQPPALNIIPATPNTETDANEFKPSAVSKRPSQRRRSESFVQALTRGLSVRNPQNRKKGQQLDGSSHPFWRPQGFWDSFEDPHPKPGEEQDMQVHNSLGLPQERTVIRGPVSLVRRISQRRRENQLRMLAKQGSSNSLAKIRASHQLYKTSILGINMPFSRFVNMRDRVLFAKQRKEDERRERRRQDIRDRIGKEVVRQGDSRFLRSQDSMRAIRVGP</sequence>
<dbReference type="RefSeq" id="XP_008714578.1">
    <property type="nucleotide sequence ID" value="XM_008716356.1"/>
</dbReference>
<feature type="compositionally biased region" description="Basic and acidic residues" evidence="1">
    <location>
        <begin position="218"/>
        <end position="235"/>
    </location>
</feature>
<gene>
    <name evidence="2" type="ORF">HMPREF1541_02000</name>
</gene>
<keyword evidence="3" id="KW-1185">Reference proteome</keyword>
<feature type="region of interest" description="Disordered" evidence="1">
    <location>
        <begin position="1"/>
        <end position="33"/>
    </location>
</feature>
<feature type="region of interest" description="Disordered" evidence="1">
    <location>
        <begin position="48"/>
        <end position="167"/>
    </location>
</feature>
<feature type="compositionally biased region" description="Basic and acidic residues" evidence="1">
    <location>
        <begin position="15"/>
        <end position="30"/>
    </location>
</feature>
<accession>W2S2E1</accession>
<dbReference type="HOGENOM" id="CLU_326237_0_0_1"/>
<organism evidence="2 3">
    <name type="scientific">Cyphellophora europaea (strain CBS 101466)</name>
    <name type="common">Phialophora europaea</name>
    <dbReference type="NCBI Taxonomy" id="1220924"/>
    <lineage>
        <taxon>Eukaryota</taxon>
        <taxon>Fungi</taxon>
        <taxon>Dikarya</taxon>
        <taxon>Ascomycota</taxon>
        <taxon>Pezizomycotina</taxon>
        <taxon>Eurotiomycetes</taxon>
        <taxon>Chaetothyriomycetidae</taxon>
        <taxon>Chaetothyriales</taxon>
        <taxon>Cyphellophoraceae</taxon>
        <taxon>Cyphellophora</taxon>
    </lineage>
</organism>
<dbReference type="VEuPathDB" id="FungiDB:HMPREF1541_02000"/>
<evidence type="ECO:0000313" key="2">
    <source>
        <dbReference type="EMBL" id="ETN42842.1"/>
    </source>
</evidence>
<feature type="region of interest" description="Disordered" evidence="1">
    <location>
        <begin position="639"/>
        <end position="718"/>
    </location>
</feature>
<protein>
    <submittedName>
        <fullName evidence="2">Uncharacterized protein</fullName>
    </submittedName>
</protein>
<name>W2S2E1_CYPE1</name>
<proteinExistence type="predicted"/>
<dbReference type="InParanoid" id="W2S2E1"/>
<feature type="compositionally biased region" description="Polar residues" evidence="1">
    <location>
        <begin position="478"/>
        <end position="498"/>
    </location>
</feature>
<feature type="compositionally biased region" description="Basic and acidic residues" evidence="1">
    <location>
        <begin position="506"/>
        <end position="523"/>
    </location>
</feature>
<feature type="region of interest" description="Disordered" evidence="1">
    <location>
        <begin position="202"/>
        <end position="397"/>
    </location>
</feature>
<evidence type="ECO:0000256" key="1">
    <source>
        <dbReference type="SAM" id="MobiDB-lite"/>
    </source>
</evidence>
<feature type="compositionally biased region" description="Low complexity" evidence="1">
    <location>
        <begin position="547"/>
        <end position="563"/>
    </location>
</feature>
<reference evidence="2 3" key="1">
    <citation type="submission" date="2013-03" db="EMBL/GenBank/DDBJ databases">
        <title>The Genome Sequence of Phialophora europaea CBS 101466.</title>
        <authorList>
            <consortium name="The Broad Institute Genomics Platform"/>
            <person name="Cuomo C."/>
            <person name="de Hoog S."/>
            <person name="Gorbushina A."/>
            <person name="Walker B."/>
            <person name="Young S.K."/>
            <person name="Zeng Q."/>
            <person name="Gargeya S."/>
            <person name="Fitzgerald M."/>
            <person name="Haas B."/>
            <person name="Abouelleil A."/>
            <person name="Allen A.W."/>
            <person name="Alvarado L."/>
            <person name="Arachchi H.M."/>
            <person name="Berlin A.M."/>
            <person name="Chapman S.B."/>
            <person name="Gainer-Dewar J."/>
            <person name="Goldberg J."/>
            <person name="Griggs A."/>
            <person name="Gujja S."/>
            <person name="Hansen M."/>
            <person name="Howarth C."/>
            <person name="Imamovic A."/>
            <person name="Ireland A."/>
            <person name="Larimer J."/>
            <person name="McCowan C."/>
            <person name="Murphy C."/>
            <person name="Pearson M."/>
            <person name="Poon T.W."/>
            <person name="Priest M."/>
            <person name="Roberts A."/>
            <person name="Saif S."/>
            <person name="Shea T."/>
            <person name="Sisk P."/>
            <person name="Sykes S."/>
            <person name="Wortman J."/>
            <person name="Nusbaum C."/>
            <person name="Birren B."/>
        </authorList>
    </citation>
    <scope>NUCLEOTIDE SEQUENCE [LARGE SCALE GENOMIC DNA]</scope>
    <source>
        <strain evidence="2 3">CBS 101466</strain>
    </source>
</reference>
<dbReference type="STRING" id="1220924.W2S2E1"/>
<feature type="compositionally biased region" description="Basic and acidic residues" evidence="1">
    <location>
        <begin position="242"/>
        <end position="285"/>
    </location>
</feature>
<dbReference type="Proteomes" id="UP000030752">
    <property type="component" value="Unassembled WGS sequence"/>
</dbReference>
<feature type="compositionally biased region" description="Polar residues" evidence="1">
    <location>
        <begin position="119"/>
        <end position="128"/>
    </location>
</feature>
<feature type="compositionally biased region" description="Basic and acidic residues" evidence="1">
    <location>
        <begin position="129"/>
        <end position="138"/>
    </location>
</feature>
<dbReference type="GeneID" id="19969339"/>
<feature type="compositionally biased region" description="Low complexity" evidence="1">
    <location>
        <begin position="524"/>
        <end position="534"/>
    </location>
</feature>
<dbReference type="EMBL" id="KB822718">
    <property type="protein sequence ID" value="ETN42842.1"/>
    <property type="molecule type" value="Genomic_DNA"/>
</dbReference>
<evidence type="ECO:0000313" key="3">
    <source>
        <dbReference type="Proteomes" id="UP000030752"/>
    </source>
</evidence>
<feature type="region of interest" description="Disordered" evidence="1">
    <location>
        <begin position="410"/>
        <end position="591"/>
    </location>
</feature>
<feature type="compositionally biased region" description="Low complexity" evidence="1">
    <location>
        <begin position="417"/>
        <end position="437"/>
    </location>
</feature>
<dbReference type="eggNOG" id="ENOG502SN25">
    <property type="taxonomic scope" value="Eukaryota"/>
</dbReference>
<feature type="compositionally biased region" description="Basic residues" evidence="1">
    <location>
        <begin position="333"/>
        <end position="342"/>
    </location>
</feature>
<feature type="compositionally biased region" description="Low complexity" evidence="1">
    <location>
        <begin position="348"/>
        <end position="358"/>
    </location>
</feature>
<dbReference type="AlphaFoldDB" id="W2S2E1"/>